<dbReference type="EC" id="3.5.1.28" evidence="2"/>
<dbReference type="Proteomes" id="UP000584867">
    <property type="component" value="Unassembled WGS sequence"/>
</dbReference>
<dbReference type="InterPro" id="IPR002508">
    <property type="entry name" value="MurNAc-LAA_cat"/>
</dbReference>
<dbReference type="EMBL" id="JACHIO010000009">
    <property type="protein sequence ID" value="MBB5064117.1"/>
    <property type="molecule type" value="Genomic_DNA"/>
</dbReference>
<feature type="chain" id="PRO_5031562480" description="N-acetylmuramoyl-L-alanine amidase" evidence="5">
    <location>
        <begin position="22"/>
        <end position="269"/>
    </location>
</feature>
<dbReference type="GO" id="GO:0009253">
    <property type="term" value="P:peptidoglycan catabolic process"/>
    <property type="evidence" value="ECO:0007669"/>
    <property type="project" value="InterPro"/>
</dbReference>
<dbReference type="PANTHER" id="PTHR30404:SF0">
    <property type="entry name" value="N-ACETYLMURAMOYL-L-ALANINE AMIDASE AMIC"/>
    <property type="match status" value="1"/>
</dbReference>
<dbReference type="Gene3D" id="3.40.630.40">
    <property type="entry name" value="Zn-dependent exopeptidases"/>
    <property type="match status" value="1"/>
</dbReference>
<dbReference type="SUPFAM" id="SSF53187">
    <property type="entry name" value="Zn-dependent exopeptidases"/>
    <property type="match status" value="1"/>
</dbReference>
<evidence type="ECO:0000256" key="5">
    <source>
        <dbReference type="SAM" id="SignalP"/>
    </source>
</evidence>
<reference evidence="7 8" key="1">
    <citation type="submission" date="2020-08" db="EMBL/GenBank/DDBJ databases">
        <title>Genomic Encyclopedia of Type Strains, Phase IV (KMG-V): Genome sequencing to study the core and pangenomes of soil and plant-associated prokaryotes.</title>
        <authorList>
            <person name="Whitman W."/>
        </authorList>
    </citation>
    <scope>NUCLEOTIDE SEQUENCE [LARGE SCALE GENOMIC DNA]</scope>
    <source>
        <strain evidence="7 8">X5P3</strain>
    </source>
</reference>
<evidence type="ECO:0000256" key="2">
    <source>
        <dbReference type="ARBA" id="ARBA00011901"/>
    </source>
</evidence>
<dbReference type="GO" id="GO:0030288">
    <property type="term" value="C:outer membrane-bounded periplasmic space"/>
    <property type="evidence" value="ECO:0007669"/>
    <property type="project" value="TreeGrafter"/>
</dbReference>
<dbReference type="InterPro" id="IPR050695">
    <property type="entry name" value="N-acetylmuramoyl_amidase_3"/>
</dbReference>
<sequence length="269" mass="28388">MNLAQKSVICLLALATLPCLAQTAASPAQASPAPNHPKPPAPLPPSPFNRTTILLDPAHGGADSGSRISDTLLEKDITLSLAFKLRSLLAARGFTVVMTRDSDAATQADTPTPLTLDDRAGIANRAHPAACLLLHATAAGRGVHLYRSELDPIPYEVNETPWLTAQAAWVTQSQNLQKQLGMALTRAHVPLVFSRASVRPVDSFACPALVVELAPKGSDNSTLTDDGYQQQVARAIAAALVFWQNQAQPPQRLPAVQTPASAPETGAQP</sequence>
<evidence type="ECO:0000256" key="1">
    <source>
        <dbReference type="ARBA" id="ARBA00001561"/>
    </source>
</evidence>
<gene>
    <name evidence="7" type="ORF">HDF15_002468</name>
</gene>
<evidence type="ECO:0000313" key="8">
    <source>
        <dbReference type="Proteomes" id="UP000584867"/>
    </source>
</evidence>
<organism evidence="7 8">
    <name type="scientific">Granulicella mallensis</name>
    <dbReference type="NCBI Taxonomy" id="940614"/>
    <lineage>
        <taxon>Bacteria</taxon>
        <taxon>Pseudomonadati</taxon>
        <taxon>Acidobacteriota</taxon>
        <taxon>Terriglobia</taxon>
        <taxon>Terriglobales</taxon>
        <taxon>Acidobacteriaceae</taxon>
        <taxon>Granulicella</taxon>
    </lineage>
</organism>
<feature type="region of interest" description="Disordered" evidence="4">
    <location>
        <begin position="250"/>
        <end position="269"/>
    </location>
</feature>
<evidence type="ECO:0000256" key="4">
    <source>
        <dbReference type="SAM" id="MobiDB-lite"/>
    </source>
</evidence>
<feature type="compositionally biased region" description="Pro residues" evidence="4">
    <location>
        <begin position="34"/>
        <end position="47"/>
    </location>
</feature>
<proteinExistence type="predicted"/>
<comment type="catalytic activity">
    <reaction evidence="1">
        <text>Hydrolyzes the link between N-acetylmuramoyl residues and L-amino acid residues in certain cell-wall glycopeptides.</text>
        <dbReference type="EC" id="3.5.1.28"/>
    </reaction>
</comment>
<keyword evidence="3 7" id="KW-0378">Hydrolase</keyword>
<dbReference type="PANTHER" id="PTHR30404">
    <property type="entry name" value="N-ACETYLMURAMOYL-L-ALANINE AMIDASE"/>
    <property type="match status" value="1"/>
</dbReference>
<feature type="region of interest" description="Disordered" evidence="4">
    <location>
        <begin position="27"/>
        <end position="66"/>
    </location>
</feature>
<comment type="caution">
    <text evidence="7">The sequence shown here is derived from an EMBL/GenBank/DDBJ whole genome shotgun (WGS) entry which is preliminary data.</text>
</comment>
<protein>
    <recommendedName>
        <fullName evidence="2">N-acetylmuramoyl-L-alanine amidase</fullName>
        <ecNumber evidence="2">3.5.1.28</ecNumber>
    </recommendedName>
</protein>
<dbReference type="Pfam" id="PF01520">
    <property type="entry name" value="Amidase_3"/>
    <property type="match status" value="1"/>
</dbReference>
<evidence type="ECO:0000256" key="3">
    <source>
        <dbReference type="ARBA" id="ARBA00022801"/>
    </source>
</evidence>
<evidence type="ECO:0000313" key="7">
    <source>
        <dbReference type="EMBL" id="MBB5064117.1"/>
    </source>
</evidence>
<evidence type="ECO:0000259" key="6">
    <source>
        <dbReference type="Pfam" id="PF01520"/>
    </source>
</evidence>
<dbReference type="CDD" id="cd02696">
    <property type="entry name" value="MurNAc-LAA"/>
    <property type="match status" value="1"/>
</dbReference>
<dbReference type="GO" id="GO:0008745">
    <property type="term" value="F:N-acetylmuramoyl-L-alanine amidase activity"/>
    <property type="evidence" value="ECO:0007669"/>
    <property type="project" value="UniProtKB-EC"/>
</dbReference>
<name>A0A7W7ZQA3_9BACT</name>
<feature type="domain" description="MurNAc-LAA" evidence="6">
    <location>
        <begin position="53"/>
        <end position="240"/>
    </location>
</feature>
<feature type="signal peptide" evidence="5">
    <location>
        <begin position="1"/>
        <end position="21"/>
    </location>
</feature>
<dbReference type="RefSeq" id="WP_184255756.1">
    <property type="nucleotide sequence ID" value="NZ_JACHIO010000009.1"/>
</dbReference>
<keyword evidence="5" id="KW-0732">Signal</keyword>
<dbReference type="AlphaFoldDB" id="A0A7W7ZQA3"/>
<accession>A0A7W7ZQA3</accession>